<accession>A0A5B8XWK3</accession>
<keyword evidence="3" id="KW-1185">Reference proteome</keyword>
<evidence type="ECO:0000313" key="3">
    <source>
        <dbReference type="Proteomes" id="UP000321595"/>
    </source>
</evidence>
<evidence type="ECO:0000313" key="2">
    <source>
        <dbReference type="EMBL" id="QED29328.1"/>
    </source>
</evidence>
<dbReference type="EMBL" id="CP042467">
    <property type="protein sequence ID" value="QED29328.1"/>
    <property type="molecule type" value="Genomic_DNA"/>
</dbReference>
<evidence type="ECO:0000256" key="1">
    <source>
        <dbReference type="SAM" id="MobiDB-lite"/>
    </source>
</evidence>
<organism evidence="2 3">
    <name type="scientific">Microvenator marinus</name>
    <dbReference type="NCBI Taxonomy" id="2600177"/>
    <lineage>
        <taxon>Bacteria</taxon>
        <taxon>Deltaproteobacteria</taxon>
        <taxon>Bradymonadales</taxon>
        <taxon>Microvenatoraceae</taxon>
        <taxon>Microvenator</taxon>
    </lineage>
</organism>
<sequence length="272" mass="29411">MAEMSDRQWLEATFTDPEEAGQGRRALGQDSKAYYDSLALAARLGKHDVSEFEEAATEALFLGALDEMLAEEAPPAKKSWVPQLALVAGALIAGGALVWGLNSGVFQADDGFQARGIHVPAEEYGQTRVLPFCARAIADEIQFITPDQGPCLLSDELKLAYTSDDARLKYGHFLGVHESGELYWYGPSPAAPGSLKVERAPQTPVPVGESIKLGVNHKAGTIFVMGVFAEREMEMGELESWAKAQLGALQQGHTPRLDRARVSVAELKVEAE</sequence>
<dbReference type="RefSeq" id="WP_146962561.1">
    <property type="nucleotide sequence ID" value="NZ_CP042467.1"/>
</dbReference>
<feature type="region of interest" description="Disordered" evidence="1">
    <location>
        <begin position="1"/>
        <end position="25"/>
    </location>
</feature>
<protein>
    <submittedName>
        <fullName evidence="2">Uncharacterized protein</fullName>
    </submittedName>
</protein>
<reference evidence="2 3" key="1">
    <citation type="submission" date="2019-08" db="EMBL/GenBank/DDBJ databases">
        <authorList>
            <person name="Liang Q."/>
        </authorList>
    </citation>
    <scope>NUCLEOTIDE SEQUENCE [LARGE SCALE GENOMIC DNA]</scope>
    <source>
        <strain evidence="2 3">V1718</strain>
    </source>
</reference>
<name>A0A5B8XWK3_9DELT</name>
<dbReference type="KEGG" id="bbae:FRD01_19235"/>
<dbReference type="OrthoDB" id="5382048at2"/>
<dbReference type="Proteomes" id="UP000321595">
    <property type="component" value="Chromosome"/>
</dbReference>
<gene>
    <name evidence="2" type="ORF">FRD01_19235</name>
</gene>
<proteinExistence type="predicted"/>
<dbReference type="AlphaFoldDB" id="A0A5B8XWK3"/>